<dbReference type="Proteomes" id="UP000428260">
    <property type="component" value="Chromosome"/>
</dbReference>
<name>A0A6I6K2H3_9BACT</name>
<dbReference type="AlphaFoldDB" id="A0A6I6K2H3"/>
<dbReference type="PROSITE" id="PS50977">
    <property type="entry name" value="HTH_TETR_2"/>
    <property type="match status" value="1"/>
</dbReference>
<dbReference type="Gene3D" id="1.10.357.10">
    <property type="entry name" value="Tetracycline Repressor, domain 2"/>
    <property type="match status" value="1"/>
</dbReference>
<keyword evidence="2 4" id="KW-0238">DNA-binding</keyword>
<evidence type="ECO:0000259" key="5">
    <source>
        <dbReference type="PROSITE" id="PS50222"/>
    </source>
</evidence>
<dbReference type="InterPro" id="IPR050624">
    <property type="entry name" value="HTH-type_Tx_Regulator"/>
</dbReference>
<dbReference type="InterPro" id="IPR001647">
    <property type="entry name" value="HTH_TetR"/>
</dbReference>
<dbReference type="PANTHER" id="PTHR43479">
    <property type="entry name" value="ACREF/ENVCD OPERON REPRESSOR-RELATED"/>
    <property type="match status" value="1"/>
</dbReference>
<protein>
    <submittedName>
        <fullName evidence="7">TetR family transcriptional regulator</fullName>
    </submittedName>
</protein>
<organism evidence="7 8">
    <name type="scientific">Maribellus comscasis</name>
    <dbReference type="NCBI Taxonomy" id="2681766"/>
    <lineage>
        <taxon>Bacteria</taxon>
        <taxon>Pseudomonadati</taxon>
        <taxon>Bacteroidota</taxon>
        <taxon>Bacteroidia</taxon>
        <taxon>Marinilabiliales</taxon>
        <taxon>Prolixibacteraceae</taxon>
        <taxon>Maribellus</taxon>
    </lineage>
</organism>
<feature type="DNA-binding region" description="H-T-H motif" evidence="4">
    <location>
        <begin position="37"/>
        <end position="56"/>
    </location>
</feature>
<sequence length="196" mass="22546">MSPRSAKQFNDIRKQKTELIMETALELFAEKGFHATSISQIAKKAGISKGLTYNYFESKKEILDELIQHGFNTIFDSLDLNKDGIVTKEEFIHFIRHSFSLVRENLQHWKLFFSLLVQPHVAETFSKEYKIKGEPVFLMMYNFIKSQGSNDPEGDLMAISAMIEGAFLYFVAAPDVFPMDIMEEKVINACFKIINN</sequence>
<dbReference type="SUPFAM" id="SSF46689">
    <property type="entry name" value="Homeodomain-like"/>
    <property type="match status" value="1"/>
</dbReference>
<dbReference type="PRINTS" id="PR00455">
    <property type="entry name" value="HTHTETR"/>
</dbReference>
<reference evidence="7 8" key="1">
    <citation type="submission" date="2019-11" db="EMBL/GenBank/DDBJ databases">
        <authorList>
            <person name="Zheng R.K."/>
            <person name="Sun C.M."/>
        </authorList>
    </citation>
    <scope>NUCLEOTIDE SEQUENCE [LARGE SCALE GENOMIC DNA]</scope>
    <source>
        <strain evidence="7 8">WC007</strain>
    </source>
</reference>
<dbReference type="InterPro" id="IPR018247">
    <property type="entry name" value="EF_Hand_1_Ca_BS"/>
</dbReference>
<evidence type="ECO:0000256" key="2">
    <source>
        <dbReference type="ARBA" id="ARBA00023125"/>
    </source>
</evidence>
<accession>A0A6I6K2H3</accession>
<dbReference type="PROSITE" id="PS50222">
    <property type="entry name" value="EF_HAND_2"/>
    <property type="match status" value="1"/>
</dbReference>
<dbReference type="GO" id="GO:0003677">
    <property type="term" value="F:DNA binding"/>
    <property type="evidence" value="ECO:0007669"/>
    <property type="project" value="UniProtKB-UniRule"/>
</dbReference>
<dbReference type="FunFam" id="1.10.10.60:FF:000141">
    <property type="entry name" value="TetR family transcriptional regulator"/>
    <property type="match status" value="1"/>
</dbReference>
<keyword evidence="3" id="KW-0804">Transcription</keyword>
<gene>
    <name evidence="7" type="ORF">GM418_24115</name>
</gene>
<evidence type="ECO:0000256" key="1">
    <source>
        <dbReference type="ARBA" id="ARBA00023015"/>
    </source>
</evidence>
<evidence type="ECO:0000259" key="6">
    <source>
        <dbReference type="PROSITE" id="PS50977"/>
    </source>
</evidence>
<dbReference type="PROSITE" id="PS00018">
    <property type="entry name" value="EF_HAND_1"/>
    <property type="match status" value="1"/>
</dbReference>
<proteinExistence type="predicted"/>
<dbReference type="Pfam" id="PF00440">
    <property type="entry name" value="TetR_N"/>
    <property type="match status" value="1"/>
</dbReference>
<evidence type="ECO:0000313" key="7">
    <source>
        <dbReference type="EMBL" id="QGY46632.1"/>
    </source>
</evidence>
<dbReference type="InterPro" id="IPR002048">
    <property type="entry name" value="EF_hand_dom"/>
</dbReference>
<feature type="domain" description="HTH tetR-type" evidence="6">
    <location>
        <begin position="14"/>
        <end position="74"/>
    </location>
</feature>
<evidence type="ECO:0000256" key="4">
    <source>
        <dbReference type="PROSITE-ProRule" id="PRU00335"/>
    </source>
</evidence>
<dbReference type="InterPro" id="IPR009057">
    <property type="entry name" value="Homeodomain-like_sf"/>
</dbReference>
<feature type="domain" description="EF-hand" evidence="5">
    <location>
        <begin position="66"/>
        <end position="101"/>
    </location>
</feature>
<keyword evidence="8" id="KW-1185">Reference proteome</keyword>
<dbReference type="SUPFAM" id="SSF47473">
    <property type="entry name" value="EF-hand"/>
    <property type="match status" value="1"/>
</dbReference>
<dbReference type="GO" id="GO:0005509">
    <property type="term" value="F:calcium ion binding"/>
    <property type="evidence" value="ECO:0007669"/>
    <property type="project" value="InterPro"/>
</dbReference>
<dbReference type="PANTHER" id="PTHR43479:SF11">
    <property type="entry name" value="ACREF_ENVCD OPERON REPRESSOR-RELATED"/>
    <property type="match status" value="1"/>
</dbReference>
<keyword evidence="1" id="KW-0805">Transcription regulation</keyword>
<evidence type="ECO:0000313" key="8">
    <source>
        <dbReference type="Proteomes" id="UP000428260"/>
    </source>
</evidence>
<dbReference type="KEGG" id="mcos:GM418_24115"/>
<evidence type="ECO:0000256" key="3">
    <source>
        <dbReference type="ARBA" id="ARBA00023163"/>
    </source>
</evidence>
<dbReference type="InterPro" id="IPR011992">
    <property type="entry name" value="EF-hand-dom_pair"/>
</dbReference>
<dbReference type="EMBL" id="CP046401">
    <property type="protein sequence ID" value="QGY46632.1"/>
    <property type="molecule type" value="Genomic_DNA"/>
</dbReference>
<dbReference type="RefSeq" id="WP_158869760.1">
    <property type="nucleotide sequence ID" value="NZ_CP046401.1"/>
</dbReference>